<dbReference type="KEGG" id="shd:SUTH_01640"/>
<protein>
    <recommendedName>
        <fullName evidence="3">RloB-like protein</fullName>
    </recommendedName>
</protein>
<proteinExistence type="predicted"/>
<organism evidence="1 2">
    <name type="scientific">Sulfuritalea hydrogenivorans sk43H</name>
    <dbReference type="NCBI Taxonomy" id="1223802"/>
    <lineage>
        <taxon>Bacteria</taxon>
        <taxon>Pseudomonadati</taxon>
        <taxon>Pseudomonadota</taxon>
        <taxon>Betaproteobacteria</taxon>
        <taxon>Nitrosomonadales</taxon>
        <taxon>Sterolibacteriaceae</taxon>
        <taxon>Sulfuritalea</taxon>
    </lineage>
</organism>
<evidence type="ECO:0008006" key="3">
    <source>
        <dbReference type="Google" id="ProtNLM"/>
    </source>
</evidence>
<dbReference type="OrthoDB" id="9796523at2"/>
<dbReference type="EMBL" id="AP012547">
    <property type="protein sequence ID" value="BAO29433.1"/>
    <property type="molecule type" value="Genomic_DNA"/>
</dbReference>
<reference evidence="1 2" key="1">
    <citation type="journal article" date="2014" name="Syst. Appl. Microbiol.">
        <title>Complete genomes of freshwater sulfur oxidizers Sulfuricella denitrificans skB26 and Sulfuritalea hydrogenivorans sk43H: genetic insights into the sulfur oxidation pathway of betaproteobacteria.</title>
        <authorList>
            <person name="Watanabe T."/>
            <person name="Kojima H."/>
            <person name="Fukui M."/>
        </authorList>
    </citation>
    <scope>NUCLEOTIDE SEQUENCE [LARGE SCALE GENOMIC DNA]</scope>
    <source>
        <strain evidence="1">DSM22779</strain>
    </source>
</reference>
<gene>
    <name evidence="1" type="ORF">SUTH_01640</name>
</gene>
<dbReference type="RefSeq" id="WP_041098428.1">
    <property type="nucleotide sequence ID" value="NZ_AP012547.1"/>
</dbReference>
<dbReference type="Proteomes" id="UP000031637">
    <property type="component" value="Chromosome"/>
</dbReference>
<dbReference type="HOGENOM" id="CLU_090993_1_0_4"/>
<dbReference type="InterPro" id="IPR025591">
    <property type="entry name" value="RloB"/>
</dbReference>
<evidence type="ECO:0000313" key="1">
    <source>
        <dbReference type="EMBL" id="BAO29433.1"/>
    </source>
</evidence>
<keyword evidence="2" id="KW-1185">Reference proteome</keyword>
<name>W0SHP1_9PROT</name>
<sequence length="227" mass="25880">MGRDNTPRERQLQELERKKQRGRVACERILIVSEGSKTEPLYFDEIRIDLRLPIRNVTVSAGVLGTEPIQVVRYAKDLFESGDLHKGIEPRAFDQVYAVFDRDDHHTYYDALRSAEALDGKLKNDEKRRVPFKAIASVPSFELWLLLHYEDIRAPLHRDEVMRLLRSPENFAGYEKGEGNAFATTRDRLAIATQRAEALAAKFTADAAPEPYTAIVDLVKLLTTLRG</sequence>
<evidence type="ECO:0000313" key="2">
    <source>
        <dbReference type="Proteomes" id="UP000031637"/>
    </source>
</evidence>
<dbReference type="AlphaFoldDB" id="W0SHP1"/>
<dbReference type="STRING" id="1223802.SUTH_01640"/>
<dbReference type="Pfam" id="PF13707">
    <property type="entry name" value="RloB"/>
    <property type="match status" value="1"/>
</dbReference>
<accession>W0SHP1</accession>